<sequence>MDTSEIVGLVVGILVVAFFAVVLYYLMRFLLKPKLHVPQHDIPRGSTVEAPGILPPHTYLRSTFVMQSFEYRTAANLISVMRDLRFQLFSVYCYQDLIRNIVGYSEDHSDDVVNLRQNMNLCYKDLSCLSQEIKTTLDAALDESERSVMASQEIYDKVVNNYEQLRQLGQKMKGYVYEMFKEGDNLQALTAYNFSIESIITESERKLFIFNGIREAASAVDSSSLGLAK</sequence>
<reference evidence="2 3" key="1">
    <citation type="journal article" date="2014" name="Genome Announc.">
        <title>Complete Genome Sequence of Ehrlichia muris Strain AS145T, a Model Monocytotropic Ehrlichia Strain.</title>
        <authorList>
            <person name="Thirumalapura N.R."/>
            <person name="Qin X."/>
            <person name="Kuriakose J.A."/>
            <person name="Walker D.H."/>
        </authorList>
    </citation>
    <scope>NUCLEOTIDE SEQUENCE [LARGE SCALE GENOMIC DNA]</scope>
    <source>
        <strain evidence="3">AS154</strain>
    </source>
</reference>
<dbReference type="OrthoDB" id="10001814at2"/>
<keyword evidence="1" id="KW-0812">Transmembrane</keyword>
<gene>
    <name evidence="2" type="ORF">EMUR_03755</name>
</gene>
<dbReference type="Proteomes" id="UP000018689">
    <property type="component" value="Chromosome"/>
</dbReference>
<keyword evidence="1" id="KW-1133">Transmembrane helix</keyword>
<protein>
    <submittedName>
        <fullName evidence="2">Uncharacterized protein</fullName>
    </submittedName>
</protein>
<evidence type="ECO:0000313" key="2">
    <source>
        <dbReference type="EMBL" id="AHC39737.1"/>
    </source>
</evidence>
<proteinExistence type="predicted"/>
<dbReference type="RefSeq" id="WP_024072332.1">
    <property type="nucleotide sequence ID" value="NC_023063.1"/>
</dbReference>
<evidence type="ECO:0000256" key="1">
    <source>
        <dbReference type="SAM" id="Phobius"/>
    </source>
</evidence>
<dbReference type="AlphaFoldDB" id="V9R7E3"/>
<feature type="transmembrane region" description="Helical" evidence="1">
    <location>
        <begin position="6"/>
        <end position="26"/>
    </location>
</feature>
<keyword evidence="3" id="KW-1185">Reference proteome</keyword>
<organism evidence="2 3">
    <name type="scientific">Ehrlichia muris AS145</name>
    <dbReference type="NCBI Taxonomy" id="1423892"/>
    <lineage>
        <taxon>Bacteria</taxon>
        <taxon>Pseudomonadati</taxon>
        <taxon>Pseudomonadota</taxon>
        <taxon>Alphaproteobacteria</taxon>
        <taxon>Rickettsiales</taxon>
        <taxon>Anaplasmataceae</taxon>
        <taxon>Ehrlichia</taxon>
    </lineage>
</organism>
<dbReference type="HOGENOM" id="CLU_1150444_0_0_5"/>
<name>V9R7E3_9RICK</name>
<accession>V9R7E3</accession>
<dbReference type="KEGG" id="emr:EMUR_03755"/>
<evidence type="ECO:0000313" key="3">
    <source>
        <dbReference type="Proteomes" id="UP000018689"/>
    </source>
</evidence>
<dbReference type="EMBL" id="CP006917">
    <property type="protein sequence ID" value="AHC39737.1"/>
    <property type="molecule type" value="Genomic_DNA"/>
</dbReference>
<keyword evidence="1" id="KW-0472">Membrane</keyword>
<dbReference type="PATRIC" id="fig|1423892.3.peg.768"/>